<proteinExistence type="predicted"/>
<name>A0A2S9YLL1_9BACT</name>
<feature type="chain" id="PRO_5015559834" description="Lipoprotein" evidence="2">
    <location>
        <begin position="23"/>
        <end position="244"/>
    </location>
</feature>
<feature type="signal peptide" evidence="2">
    <location>
        <begin position="1"/>
        <end position="22"/>
    </location>
</feature>
<evidence type="ECO:0000313" key="3">
    <source>
        <dbReference type="EMBL" id="PRQ05995.1"/>
    </source>
</evidence>
<dbReference type="Proteomes" id="UP000238823">
    <property type="component" value="Unassembled WGS sequence"/>
</dbReference>
<organism evidence="3 4">
    <name type="scientific">Enhygromyxa salina</name>
    <dbReference type="NCBI Taxonomy" id="215803"/>
    <lineage>
        <taxon>Bacteria</taxon>
        <taxon>Pseudomonadati</taxon>
        <taxon>Myxococcota</taxon>
        <taxon>Polyangia</taxon>
        <taxon>Nannocystales</taxon>
        <taxon>Nannocystaceae</taxon>
        <taxon>Enhygromyxa</taxon>
    </lineage>
</organism>
<protein>
    <recommendedName>
        <fullName evidence="5">Lipoprotein</fullName>
    </recommendedName>
</protein>
<comment type="caution">
    <text evidence="3">The sequence shown here is derived from an EMBL/GenBank/DDBJ whole genome shotgun (WGS) entry which is preliminary data.</text>
</comment>
<evidence type="ECO:0000313" key="4">
    <source>
        <dbReference type="Proteomes" id="UP000238823"/>
    </source>
</evidence>
<feature type="region of interest" description="Disordered" evidence="1">
    <location>
        <begin position="58"/>
        <end position="77"/>
    </location>
</feature>
<feature type="region of interest" description="Disordered" evidence="1">
    <location>
        <begin position="225"/>
        <end position="244"/>
    </location>
</feature>
<evidence type="ECO:0000256" key="1">
    <source>
        <dbReference type="SAM" id="MobiDB-lite"/>
    </source>
</evidence>
<feature type="compositionally biased region" description="Low complexity" evidence="1">
    <location>
        <begin position="26"/>
        <end position="43"/>
    </location>
</feature>
<sequence length="244" mass="26139">MSRLLPVSLSLAGLALCLGCPAKVPTPEQQATPTPATPEVTATEDPRVVRDGDDLYAAESAPRPLPGQPALGSGKPDTSNGVCKLFAPKLEEPHCCPFETGFDAERVQQLCGHALYMGESLHQSCGYFFLPDMNGSAPVSMRGSKINREDVSEAAADHDLRLGRLTNNDAFESTPIPGVEGAVWSQADGLNWAFLPGWSSVRLISWADDACPRDAMPEVLKLIAEAKQPPENAPRPDLLPKARQ</sequence>
<dbReference type="AlphaFoldDB" id="A0A2S9YLL1"/>
<dbReference type="EMBL" id="PVNL01000086">
    <property type="protein sequence ID" value="PRQ05995.1"/>
    <property type="molecule type" value="Genomic_DNA"/>
</dbReference>
<gene>
    <name evidence="3" type="ORF">ENSA7_42570</name>
</gene>
<keyword evidence="2" id="KW-0732">Signal</keyword>
<reference evidence="3 4" key="1">
    <citation type="submission" date="2018-03" db="EMBL/GenBank/DDBJ databases">
        <title>Draft Genome Sequences of the Obligatory Marine Myxobacteria Enhygromyxa salina SWB007.</title>
        <authorList>
            <person name="Poehlein A."/>
            <person name="Moghaddam J.A."/>
            <person name="Harms H."/>
            <person name="Alanjari M."/>
            <person name="Koenig G.M."/>
            <person name="Daniel R."/>
            <person name="Schaeberle T.F."/>
        </authorList>
    </citation>
    <scope>NUCLEOTIDE SEQUENCE [LARGE SCALE GENOMIC DNA]</scope>
    <source>
        <strain evidence="3 4">SWB007</strain>
    </source>
</reference>
<feature type="region of interest" description="Disordered" evidence="1">
    <location>
        <begin position="26"/>
        <end position="46"/>
    </location>
</feature>
<evidence type="ECO:0000256" key="2">
    <source>
        <dbReference type="SAM" id="SignalP"/>
    </source>
</evidence>
<dbReference type="RefSeq" id="WP_146157965.1">
    <property type="nucleotide sequence ID" value="NZ_PVNL01000086.1"/>
</dbReference>
<dbReference type="OrthoDB" id="5512013at2"/>
<evidence type="ECO:0008006" key="5">
    <source>
        <dbReference type="Google" id="ProtNLM"/>
    </source>
</evidence>
<accession>A0A2S9YLL1</accession>